<protein>
    <recommendedName>
        <fullName evidence="1">FH2 domain-containing protein</fullName>
    </recommendedName>
</protein>
<keyword evidence="3" id="KW-1185">Reference proteome</keyword>
<dbReference type="STRING" id="4081.A0A3Q7HBI4"/>
<reference evidence="2" key="2">
    <citation type="submission" date="2019-01" db="UniProtKB">
        <authorList>
            <consortium name="EnsemblPlants"/>
        </authorList>
    </citation>
    <scope>IDENTIFICATION</scope>
    <source>
        <strain evidence="2">cv. Heinz 1706</strain>
    </source>
</reference>
<dbReference type="GO" id="GO:0045010">
    <property type="term" value="P:actin nucleation"/>
    <property type="evidence" value="ECO:0007669"/>
    <property type="project" value="InterPro"/>
</dbReference>
<proteinExistence type="predicted"/>
<dbReference type="GO" id="GO:0051015">
    <property type="term" value="F:actin filament binding"/>
    <property type="evidence" value="ECO:0007669"/>
    <property type="project" value="InterPro"/>
</dbReference>
<evidence type="ECO:0000313" key="3">
    <source>
        <dbReference type="Proteomes" id="UP000004994"/>
    </source>
</evidence>
<dbReference type="InParanoid" id="A0A3Q7HBI4"/>
<reference evidence="2" key="1">
    <citation type="journal article" date="2012" name="Nature">
        <title>The tomato genome sequence provides insights into fleshy fruit evolution.</title>
        <authorList>
            <consortium name="Tomato Genome Consortium"/>
        </authorList>
    </citation>
    <scope>NUCLEOTIDE SEQUENCE [LARGE SCALE GENOMIC DNA]</scope>
    <source>
        <strain evidence="2">cv. Heinz 1706</strain>
    </source>
</reference>
<dbReference type="Pfam" id="PF02181">
    <property type="entry name" value="FH2"/>
    <property type="match status" value="1"/>
</dbReference>
<dbReference type="InterPro" id="IPR015425">
    <property type="entry name" value="FH2_Formin"/>
</dbReference>
<dbReference type="SUPFAM" id="SSF101447">
    <property type="entry name" value="Formin homology 2 domain (FH2 domain)"/>
    <property type="match status" value="1"/>
</dbReference>
<organism evidence="2">
    <name type="scientific">Solanum lycopersicum</name>
    <name type="common">Tomato</name>
    <name type="synonym">Lycopersicon esculentum</name>
    <dbReference type="NCBI Taxonomy" id="4081"/>
    <lineage>
        <taxon>Eukaryota</taxon>
        <taxon>Viridiplantae</taxon>
        <taxon>Streptophyta</taxon>
        <taxon>Embryophyta</taxon>
        <taxon>Tracheophyta</taxon>
        <taxon>Spermatophyta</taxon>
        <taxon>Magnoliopsida</taxon>
        <taxon>eudicotyledons</taxon>
        <taxon>Gunneridae</taxon>
        <taxon>Pentapetalae</taxon>
        <taxon>asterids</taxon>
        <taxon>lamiids</taxon>
        <taxon>Solanales</taxon>
        <taxon>Solanaceae</taxon>
        <taxon>Solanoideae</taxon>
        <taxon>Solaneae</taxon>
        <taxon>Solanum</taxon>
        <taxon>Solanum subgen. Lycopersicon</taxon>
    </lineage>
</organism>
<dbReference type="PANTHER" id="PTHR23213">
    <property type="entry name" value="FORMIN-RELATED"/>
    <property type="match status" value="1"/>
</dbReference>
<sequence length="82" mass="9257">MMDSLFGYIPVDQGKDDLIKVSSSFDQTSQYIQIVDPKKSQNLAILLKALNVTTELYDALDEGNELPPELRRTLLKMAPTNR</sequence>
<evidence type="ECO:0000313" key="2">
    <source>
        <dbReference type="EnsemblPlants" id="Solyc07g052880.3.1"/>
    </source>
</evidence>
<dbReference type="EnsemblPlants" id="Solyc07g052880.3.1">
    <property type="protein sequence ID" value="Solyc07g052880.3.1"/>
    <property type="gene ID" value="Solyc07g052880.3"/>
</dbReference>
<dbReference type="PANTHER" id="PTHR23213:SF351">
    <property type="entry name" value="FORMIN-LIKE PROTEIN"/>
    <property type="match status" value="1"/>
</dbReference>
<feature type="domain" description="FH2" evidence="1">
    <location>
        <begin position="1"/>
        <end position="82"/>
    </location>
</feature>
<name>A0A3Q7HBI4_SOLLC</name>
<dbReference type="PROSITE" id="PS51444">
    <property type="entry name" value="FH2"/>
    <property type="match status" value="1"/>
</dbReference>
<dbReference type="PaxDb" id="4081-Solyc07g052880.2.1"/>
<dbReference type="Gramene" id="Solyc07g052880.3.1">
    <property type="protein sequence ID" value="Solyc07g052880.3.1"/>
    <property type="gene ID" value="Solyc07g052880.3"/>
</dbReference>
<accession>A0A3Q7HBI4</accession>
<evidence type="ECO:0000259" key="1">
    <source>
        <dbReference type="PROSITE" id="PS51444"/>
    </source>
</evidence>
<dbReference type="Proteomes" id="UP000004994">
    <property type="component" value="Chromosome 7"/>
</dbReference>
<dbReference type="AlphaFoldDB" id="A0A3Q7HBI4"/>
<dbReference type="InterPro" id="IPR027643">
    <property type="entry name" value="Formin-like_plant"/>
</dbReference>
<dbReference type="Gene3D" id="1.20.58.630">
    <property type="match status" value="1"/>
</dbReference>